<dbReference type="AlphaFoldDB" id="A0A5S9F7C1"/>
<evidence type="ECO:0000256" key="1">
    <source>
        <dbReference type="SAM" id="Phobius"/>
    </source>
</evidence>
<keyword evidence="1" id="KW-0812">Transmembrane</keyword>
<reference evidence="2 3" key="1">
    <citation type="submission" date="2019-08" db="EMBL/GenBank/DDBJ databases">
        <title>Complete genome sequence of Candidatus Uab amorphum.</title>
        <authorList>
            <person name="Shiratori T."/>
            <person name="Suzuki S."/>
            <person name="Kakizawa Y."/>
            <person name="Ishida K."/>
        </authorList>
    </citation>
    <scope>NUCLEOTIDE SEQUENCE [LARGE SCALE GENOMIC DNA]</scope>
    <source>
        <strain evidence="2 3">SRT547</strain>
    </source>
</reference>
<gene>
    <name evidence="2" type="ORF">UABAM_05896</name>
</gene>
<dbReference type="RefSeq" id="WP_151971501.1">
    <property type="nucleotide sequence ID" value="NZ_AP019860.1"/>
</dbReference>
<feature type="transmembrane region" description="Helical" evidence="1">
    <location>
        <begin position="6"/>
        <end position="21"/>
    </location>
</feature>
<keyword evidence="1" id="KW-0472">Membrane</keyword>
<keyword evidence="3" id="KW-1185">Reference proteome</keyword>
<accession>A0A5S9F7C1</accession>
<feature type="transmembrane region" description="Helical" evidence="1">
    <location>
        <begin position="291"/>
        <end position="308"/>
    </location>
</feature>
<protein>
    <submittedName>
        <fullName evidence="2">Citrate transporter</fullName>
    </submittedName>
</protein>
<feature type="transmembrane region" description="Helical" evidence="1">
    <location>
        <begin position="185"/>
        <end position="206"/>
    </location>
</feature>
<dbReference type="PANTHER" id="PTHR30354:SF7">
    <property type="entry name" value="BLL7963 PROTEIN"/>
    <property type="match status" value="1"/>
</dbReference>
<dbReference type="EMBL" id="AP019860">
    <property type="protein sequence ID" value="BBM87484.1"/>
    <property type="molecule type" value="Genomic_DNA"/>
</dbReference>
<feature type="transmembrane region" description="Helical" evidence="1">
    <location>
        <begin position="105"/>
        <end position="131"/>
    </location>
</feature>
<dbReference type="GO" id="GO:0015128">
    <property type="term" value="F:gluconate transmembrane transporter activity"/>
    <property type="evidence" value="ECO:0007669"/>
    <property type="project" value="InterPro"/>
</dbReference>
<name>A0A5S9F7C1_UABAM</name>
<dbReference type="OrthoDB" id="86125at2"/>
<keyword evidence="1" id="KW-1133">Transmembrane helix</keyword>
<organism evidence="2 3">
    <name type="scientific">Uabimicrobium amorphum</name>
    <dbReference type="NCBI Taxonomy" id="2596890"/>
    <lineage>
        <taxon>Bacteria</taxon>
        <taxon>Pseudomonadati</taxon>
        <taxon>Planctomycetota</taxon>
        <taxon>Candidatus Uabimicrobiia</taxon>
        <taxon>Candidatus Uabimicrobiales</taxon>
        <taxon>Candidatus Uabimicrobiaceae</taxon>
        <taxon>Candidatus Uabimicrobium</taxon>
    </lineage>
</organism>
<feature type="transmembrane region" description="Helical" evidence="1">
    <location>
        <begin position="242"/>
        <end position="271"/>
    </location>
</feature>
<dbReference type="Pfam" id="PF02447">
    <property type="entry name" value="GntP_permease"/>
    <property type="match status" value="1"/>
</dbReference>
<proteinExistence type="predicted"/>
<feature type="transmembrane region" description="Helical" evidence="1">
    <location>
        <begin position="28"/>
        <end position="45"/>
    </location>
</feature>
<feature type="transmembrane region" description="Helical" evidence="1">
    <location>
        <begin position="65"/>
        <end position="84"/>
    </location>
</feature>
<dbReference type="KEGG" id="uam:UABAM_05896"/>
<dbReference type="GO" id="GO:0005886">
    <property type="term" value="C:plasma membrane"/>
    <property type="evidence" value="ECO:0007669"/>
    <property type="project" value="TreeGrafter"/>
</dbReference>
<dbReference type="InterPro" id="IPR003474">
    <property type="entry name" value="Glcn_transporter"/>
</dbReference>
<dbReference type="PANTHER" id="PTHR30354">
    <property type="entry name" value="GNT FAMILY GLUCONATE TRANSPORTER"/>
    <property type="match status" value="1"/>
</dbReference>
<evidence type="ECO:0000313" key="2">
    <source>
        <dbReference type="EMBL" id="BBM87484.1"/>
    </source>
</evidence>
<dbReference type="Proteomes" id="UP000326354">
    <property type="component" value="Chromosome"/>
</dbReference>
<feature type="transmembrane region" description="Helical" evidence="1">
    <location>
        <begin position="409"/>
        <end position="433"/>
    </location>
</feature>
<sequence>MEYLGYVGLFVSLVMLVVLSYKQVSPLIVGPITSLFLIVVCGLNPTEMMFGSDTPDTYMKVAADFFAKFFLIFLTGSIYGVIMHKTGAAAAIAEKIVDIVGEKRVVLGIVLASSILTYGGVSLFVIIFVMYPISLAMFHKANITKTLIPACVALGSFTFTMTAPGSPQIQNIIPTEFLKTPVTSAFYPGWIAGLFMAVVGFFYLSWRAKKLQEQGRVFDAHDELEDQSQNLPSFWLSMTPSLCIIVLLNGFGINIVWSMCAGILLTIALLWNCLPNRHEWLKSLNTGASNSTLVILNTAAIVGYAGVVKAIPEFNSIVEAIKGLDVSPYYFPAITTTAIAGIAGSASGGLSVALKALAETFVSMGIDLEAVHRIAAMASGCLDSLPHSGAVITLLLVCKLDHKSSYKDVFVTTVLIPTVAVFLVLVPICAFVYS</sequence>
<evidence type="ECO:0000313" key="3">
    <source>
        <dbReference type="Proteomes" id="UP000326354"/>
    </source>
</evidence>
<feature type="transmembrane region" description="Helical" evidence="1">
    <location>
        <begin position="329"/>
        <end position="354"/>
    </location>
</feature>